<dbReference type="GO" id="GO:0016705">
    <property type="term" value="F:oxidoreductase activity, acting on paired donors, with incorporation or reduction of molecular oxygen"/>
    <property type="evidence" value="ECO:0007669"/>
    <property type="project" value="InterPro"/>
</dbReference>
<dbReference type="InterPro" id="IPR019922">
    <property type="entry name" value="Lucif-like_OxRdatse_MSMEG_4141"/>
</dbReference>
<dbReference type="SUPFAM" id="SSF51679">
    <property type="entry name" value="Bacterial luciferase-like"/>
    <property type="match status" value="1"/>
</dbReference>
<evidence type="ECO:0000313" key="2">
    <source>
        <dbReference type="EMBL" id="PHV67158.1"/>
    </source>
</evidence>
<name>A0A2G3PMT2_WILMA</name>
<accession>A0A2G3PMT2</accession>
<dbReference type="NCBIfam" id="TIGR03620">
    <property type="entry name" value="F420_MSMEG_4141"/>
    <property type="match status" value="1"/>
</dbReference>
<dbReference type="InterPro" id="IPR036661">
    <property type="entry name" value="Luciferase-like_sf"/>
</dbReference>
<gene>
    <name evidence="2" type="ORF">CSW57_13230</name>
</gene>
<comment type="caution">
    <text evidence="2">The sequence shown here is derived from an EMBL/GenBank/DDBJ whole genome shotgun (WGS) entry which is preliminary data.</text>
</comment>
<feature type="domain" description="Luciferase-like" evidence="1">
    <location>
        <begin position="32"/>
        <end position="240"/>
    </location>
</feature>
<dbReference type="Pfam" id="PF00296">
    <property type="entry name" value="Bac_luciferase"/>
    <property type="match status" value="1"/>
</dbReference>
<protein>
    <submittedName>
        <fullName evidence="2">LLM class F420-dependent oxidoreductase</fullName>
    </submittedName>
</protein>
<dbReference type="Proteomes" id="UP000225108">
    <property type="component" value="Unassembled WGS sequence"/>
</dbReference>
<dbReference type="PANTHER" id="PTHR43244">
    <property type="match status" value="1"/>
</dbReference>
<dbReference type="Gene3D" id="3.20.20.30">
    <property type="entry name" value="Luciferase-like domain"/>
    <property type="match status" value="1"/>
</dbReference>
<dbReference type="CDD" id="cd01097">
    <property type="entry name" value="Tetrahydromethanopterin_reductase"/>
    <property type="match status" value="1"/>
</dbReference>
<dbReference type="InterPro" id="IPR011251">
    <property type="entry name" value="Luciferase-like_dom"/>
</dbReference>
<evidence type="ECO:0000313" key="3">
    <source>
        <dbReference type="Proteomes" id="UP000225108"/>
    </source>
</evidence>
<evidence type="ECO:0000259" key="1">
    <source>
        <dbReference type="Pfam" id="PF00296"/>
    </source>
</evidence>
<dbReference type="PANTHER" id="PTHR43244:SF2">
    <property type="entry name" value="CONSERVED HYPOTHETICAL ALANINE AND PROLINE-RICH PROTEIN"/>
    <property type="match status" value="1"/>
</dbReference>
<reference evidence="2 3" key="1">
    <citation type="submission" date="2017-10" db="EMBL/GenBank/DDBJ databases">
        <title>The draft genome sequence of Williamsia sp. BULT 1.1 isolated from the semi-arid grassland soils from South Africa.</title>
        <authorList>
            <person name="Kabwe M.H."/>
            <person name="Govender N."/>
            <person name="Mutseka Lunga P."/>
            <person name="Vikram S."/>
            <person name="Makhalanyane T.P."/>
        </authorList>
    </citation>
    <scope>NUCLEOTIDE SEQUENCE [LARGE SCALE GENOMIC DNA]</scope>
    <source>
        <strain evidence="2 3">BULT 1.1</strain>
    </source>
</reference>
<dbReference type="EMBL" id="PEBD01000008">
    <property type="protein sequence ID" value="PHV67158.1"/>
    <property type="molecule type" value="Genomic_DNA"/>
</dbReference>
<dbReference type="AlphaFoldDB" id="A0A2G3PMT2"/>
<dbReference type="RefSeq" id="WP_099383153.1">
    <property type="nucleotide sequence ID" value="NZ_PEBD01000008.1"/>
</dbReference>
<dbReference type="InterPro" id="IPR050564">
    <property type="entry name" value="F420-G6PD/mer"/>
</dbReference>
<proteinExistence type="predicted"/>
<organism evidence="2 3">
    <name type="scientific">Williamsia marianensis</name>
    <dbReference type="NCBI Taxonomy" id="85044"/>
    <lineage>
        <taxon>Bacteria</taxon>
        <taxon>Bacillati</taxon>
        <taxon>Actinomycetota</taxon>
        <taxon>Actinomycetes</taxon>
        <taxon>Mycobacteriales</taxon>
        <taxon>Nocardiaceae</taxon>
        <taxon>Williamsia</taxon>
    </lineage>
</organism>
<sequence>MPETDAPTSPRTQIDFRSKVGVFWANDHWPTPEVQAIAREIEELGFGSFFYPESGAKDSITLAAALLPATERLVVGTGIMNIFARHASIAEAGARTLAAVYPGRFVLGLGVSHALGLQRRFGLEVPKPLAAMRDYLAEMADLPAFVEKEIGRPPRILAALGPKMIALSGEAADGAMPYLVTPEQTRTTREILGDDKWIITEHAVAFDGSESEINEAAGLHLDGYLRFPNYRNSWLRQGFTENDFVPGGSDRLKRALIGLGTLDAAVEAINRQLQAGADHVVVQVAGNGPTYDPRPSLRKLSQALGLQQA</sequence>